<sequence>MKNRSTPLVKSNKQTIVRDLSWLAFNERVLQEAKDPSVHLHDRLRFLGIFSNNLDEFFRVRVATLNKMIRLGKAAKVHMEANPEKILRQIQETVISQQTSFDETYEDIIREMEKGGIFMKNEKQLSRKQKEFIKIYFDEKVRTQIVPLMIESIPQMPLLRDKSIYLACVLGNTSNPMLQRYALIEIPTKVLPRFVILPPDGDNEKDIILLEDIIRFNLPYLFAPFGFNRFLSYIIKVTRDAELEIENEVSTNVITELEKGLKNRKKGRATRFIYDRSIDPGLLDYLIKRLTLTKKDNLIAGGRIHNFKDFMSFPSSVFQDFHPRPRAFVHPLLQQPCRIMEVLEQRDVMLHMPYHSFDSVIDLLREAAIDPFVQSIKITCYRLAKDSKIVNALINAVRNGKQVTVMLELRARFDEEANLMWKERLEEEGVKVVLGVPDMKVHAKLCVIKKREFNKTKQYGFVSTGNLNENTAQYYGDHCLLTTNRNILADINRIFNFLENPTPKFDAMRQCRTLPVAPLNMRRHFMMQIDKEIKNARKKKKAFIILKMNSLVDPELINKIYEAARAGVKIKLIVRGICGAITQQKSFKNNIEAISIIDEYLEHARVFVFHNDGKPLVYISSADWMVRNLDHRVEAATPIYDKEIQQELMDILNIQLAENVKGRILDNEQKNAYVQRHEHEAEVRSQIAIYDYLLSKQYKH</sequence>
<dbReference type="InterPro" id="IPR025200">
    <property type="entry name" value="PPK_C_dom2"/>
</dbReference>
<feature type="binding site" evidence="7">
    <location>
        <position position="412"/>
    </location>
    <ligand>
        <name>Mg(2+)</name>
        <dbReference type="ChEBI" id="CHEBI:18420"/>
    </ligand>
</feature>
<dbReference type="InterPro" id="IPR003414">
    <property type="entry name" value="PP_kinase"/>
</dbReference>
<evidence type="ECO:0000256" key="5">
    <source>
        <dbReference type="ARBA" id="ARBA00022840"/>
    </source>
</evidence>
<dbReference type="GO" id="GO:0008976">
    <property type="term" value="F:polyphosphate kinase activity"/>
    <property type="evidence" value="ECO:0007669"/>
    <property type="project" value="UniProtKB-UniRule"/>
</dbReference>
<dbReference type="SUPFAM" id="SSF143724">
    <property type="entry name" value="PHP14-like"/>
    <property type="match status" value="1"/>
</dbReference>
<comment type="similarity">
    <text evidence="7 8">Belongs to the polyphosphate kinase 1 (PPK1) family.</text>
</comment>
<dbReference type="NCBIfam" id="NF003917">
    <property type="entry name" value="PRK05443.1-1"/>
    <property type="match status" value="1"/>
</dbReference>
<keyword evidence="3 7" id="KW-0547">Nucleotide-binding</keyword>
<dbReference type="Gene3D" id="3.30.870.10">
    <property type="entry name" value="Endonuclease Chain A"/>
    <property type="match status" value="2"/>
</dbReference>
<evidence type="ECO:0000256" key="4">
    <source>
        <dbReference type="ARBA" id="ARBA00022777"/>
    </source>
</evidence>
<gene>
    <name evidence="10" type="primary">ppk1</name>
    <name evidence="7" type="synonym">ppk</name>
    <name evidence="10" type="ORF">DN068_08660</name>
</gene>
<dbReference type="PROSITE" id="PS50035">
    <property type="entry name" value="PLD"/>
    <property type="match status" value="1"/>
</dbReference>
<feature type="binding site" evidence="7">
    <location>
        <position position="475"/>
    </location>
    <ligand>
        <name>ATP</name>
        <dbReference type="ChEBI" id="CHEBI:30616"/>
    </ligand>
</feature>
<dbReference type="Pfam" id="PF17941">
    <property type="entry name" value="PP_kinase_C_1"/>
    <property type="match status" value="1"/>
</dbReference>
<organism evidence="10 11">
    <name type="scientific">Taibaiella soli</name>
    <dbReference type="NCBI Taxonomy" id="1649169"/>
    <lineage>
        <taxon>Bacteria</taxon>
        <taxon>Pseudomonadati</taxon>
        <taxon>Bacteroidota</taxon>
        <taxon>Chitinophagia</taxon>
        <taxon>Chitinophagales</taxon>
        <taxon>Chitinophagaceae</taxon>
        <taxon>Taibaiella</taxon>
    </lineage>
</organism>
<dbReference type="PANTHER" id="PTHR30218:SF0">
    <property type="entry name" value="POLYPHOSPHATE KINASE"/>
    <property type="match status" value="1"/>
</dbReference>
<accession>A0A2W2BI98</accession>
<reference evidence="10 11" key="1">
    <citation type="submission" date="2018-06" db="EMBL/GenBank/DDBJ databases">
        <title>Mucibacter soli gen. nov., sp. nov., a new member of the family Chitinophagaceae producing mucin.</title>
        <authorList>
            <person name="Kim M.-K."/>
            <person name="Park S."/>
            <person name="Kim T.-S."/>
            <person name="Joung Y."/>
            <person name="Han J.-H."/>
            <person name="Kim S.B."/>
        </authorList>
    </citation>
    <scope>NUCLEOTIDE SEQUENCE [LARGE SCALE GENOMIC DNA]</scope>
    <source>
        <strain evidence="10 11">R1-15</strain>
    </source>
</reference>
<dbReference type="InterPro" id="IPR001736">
    <property type="entry name" value="PLipase_D/transphosphatidylase"/>
</dbReference>
<feature type="binding site" evidence="7">
    <location>
        <position position="603"/>
    </location>
    <ligand>
        <name>ATP</name>
        <dbReference type="ChEBI" id="CHEBI:30616"/>
    </ligand>
</feature>
<dbReference type="Pfam" id="PF02503">
    <property type="entry name" value="PP_kinase"/>
    <property type="match status" value="1"/>
</dbReference>
<feature type="binding site" evidence="7">
    <location>
        <position position="575"/>
    </location>
    <ligand>
        <name>ATP</name>
        <dbReference type="ChEBI" id="CHEBI:30616"/>
    </ligand>
</feature>
<evidence type="ECO:0000313" key="11">
    <source>
        <dbReference type="Proteomes" id="UP000248745"/>
    </source>
</evidence>
<dbReference type="GO" id="GO:0006799">
    <property type="term" value="P:polyphosphate biosynthetic process"/>
    <property type="evidence" value="ECO:0007669"/>
    <property type="project" value="UniProtKB-UniRule"/>
</dbReference>
<dbReference type="Pfam" id="PF13090">
    <property type="entry name" value="PP_kinase_C"/>
    <property type="match status" value="1"/>
</dbReference>
<dbReference type="GO" id="GO:0046872">
    <property type="term" value="F:metal ion binding"/>
    <property type="evidence" value="ECO:0007669"/>
    <property type="project" value="UniProtKB-KW"/>
</dbReference>
<dbReference type="GO" id="GO:0005524">
    <property type="term" value="F:ATP binding"/>
    <property type="evidence" value="ECO:0007669"/>
    <property type="project" value="UniProtKB-KW"/>
</dbReference>
<evidence type="ECO:0000256" key="7">
    <source>
        <dbReference type="HAMAP-Rule" id="MF_00347"/>
    </source>
</evidence>
<comment type="PTM">
    <text evidence="7 8">An intermediate of this reaction is the autophosphorylated ppk in which a phosphate is covalently linked to a histidine residue through a N-P bond.</text>
</comment>
<feature type="domain" description="PLD phosphodiesterase" evidence="9">
    <location>
        <begin position="598"/>
        <end position="628"/>
    </location>
</feature>
<dbReference type="PIRSF" id="PIRSF015589">
    <property type="entry name" value="PP_kinase"/>
    <property type="match status" value="1"/>
</dbReference>
<dbReference type="AlphaFoldDB" id="A0A2W2BI98"/>
<keyword evidence="1 7" id="KW-0597">Phosphoprotein</keyword>
<evidence type="ECO:0000256" key="1">
    <source>
        <dbReference type="ARBA" id="ARBA00022553"/>
    </source>
</evidence>
<dbReference type="EC" id="2.7.4.1" evidence="7 8"/>
<dbReference type="InterPro" id="IPR025198">
    <property type="entry name" value="PPK_N_dom"/>
</dbReference>
<dbReference type="CDD" id="cd09167">
    <property type="entry name" value="PLDc_EcPPK1_C2_like"/>
    <property type="match status" value="1"/>
</dbReference>
<comment type="caution">
    <text evidence="10">The sequence shown here is derived from an EMBL/GenBank/DDBJ whole genome shotgun (WGS) entry which is preliminary data.</text>
</comment>
<feature type="binding site" evidence="7">
    <location>
        <position position="53"/>
    </location>
    <ligand>
        <name>ATP</name>
        <dbReference type="ChEBI" id="CHEBI:30616"/>
    </ligand>
</feature>
<dbReference type="SUPFAM" id="SSF140356">
    <property type="entry name" value="PPK N-terminal domain-like"/>
    <property type="match status" value="1"/>
</dbReference>
<dbReference type="HAMAP" id="MF_00347">
    <property type="entry name" value="Polyphosphate_kinase"/>
    <property type="match status" value="1"/>
</dbReference>
<dbReference type="Gene3D" id="3.30.1840.10">
    <property type="entry name" value="Polyphosphate kinase middle domain"/>
    <property type="match status" value="1"/>
</dbReference>
<dbReference type="CDD" id="cd09164">
    <property type="entry name" value="PLDc_EcPPK1_C1_like"/>
    <property type="match status" value="1"/>
</dbReference>
<dbReference type="InterPro" id="IPR041108">
    <property type="entry name" value="PP_kinase_C_1"/>
</dbReference>
<dbReference type="InterPro" id="IPR036832">
    <property type="entry name" value="PPK_N_dom_sf"/>
</dbReference>
<comment type="cofactor">
    <cofactor evidence="7">
        <name>Mg(2+)</name>
        <dbReference type="ChEBI" id="CHEBI:18420"/>
    </cofactor>
</comment>
<dbReference type="Proteomes" id="UP000248745">
    <property type="component" value="Unassembled WGS sequence"/>
</dbReference>
<dbReference type="Pfam" id="PF13089">
    <property type="entry name" value="PP_kinase_N"/>
    <property type="match status" value="1"/>
</dbReference>
<name>A0A2W2BI98_9BACT</name>
<keyword evidence="7" id="KW-0479">Metal-binding</keyword>
<feature type="binding site" evidence="7">
    <location>
        <position position="382"/>
    </location>
    <ligand>
        <name>Mg(2+)</name>
        <dbReference type="ChEBI" id="CHEBI:18420"/>
    </ligand>
</feature>
<proteinExistence type="inferred from homology"/>
<dbReference type="SUPFAM" id="SSF56024">
    <property type="entry name" value="Phospholipase D/nuclease"/>
    <property type="match status" value="2"/>
</dbReference>
<comment type="catalytic activity">
    <reaction evidence="7 8">
        <text>[phosphate](n) + ATP = [phosphate](n+1) + ADP</text>
        <dbReference type="Rhea" id="RHEA:19573"/>
        <dbReference type="Rhea" id="RHEA-COMP:9859"/>
        <dbReference type="Rhea" id="RHEA-COMP:14280"/>
        <dbReference type="ChEBI" id="CHEBI:16838"/>
        <dbReference type="ChEBI" id="CHEBI:30616"/>
        <dbReference type="ChEBI" id="CHEBI:456216"/>
        <dbReference type="EC" id="2.7.4.1"/>
    </reaction>
</comment>
<evidence type="ECO:0000256" key="3">
    <source>
        <dbReference type="ARBA" id="ARBA00022741"/>
    </source>
</evidence>
<keyword evidence="2 7" id="KW-0808">Transferase</keyword>
<dbReference type="InterPro" id="IPR036830">
    <property type="entry name" value="PP_kinase_middle_dom_sf"/>
</dbReference>
<dbReference type="Gene3D" id="1.20.58.310">
    <property type="entry name" value="Polyphosphate kinase N-terminal domain"/>
    <property type="match status" value="1"/>
</dbReference>
<dbReference type="InterPro" id="IPR024953">
    <property type="entry name" value="PP_kinase_middle"/>
</dbReference>
<dbReference type="GO" id="GO:0009358">
    <property type="term" value="C:polyphosphate kinase complex"/>
    <property type="evidence" value="ECO:0007669"/>
    <property type="project" value="InterPro"/>
</dbReference>
<dbReference type="OrthoDB" id="9761456at2"/>
<evidence type="ECO:0000256" key="6">
    <source>
        <dbReference type="ARBA" id="ARBA00022842"/>
    </source>
</evidence>
<evidence type="ECO:0000256" key="2">
    <source>
        <dbReference type="ARBA" id="ARBA00022679"/>
    </source>
</evidence>
<protein>
    <recommendedName>
        <fullName evidence="7 8">Polyphosphate kinase</fullName>
        <ecNumber evidence="7 8">2.7.4.1</ecNumber>
    </recommendedName>
    <alternativeName>
        <fullName evidence="7">ATP-polyphosphate phosphotransferase</fullName>
    </alternativeName>
    <alternativeName>
        <fullName evidence="7">Polyphosphoric acid kinase</fullName>
    </alternativeName>
</protein>
<keyword evidence="5 7" id="KW-0067">ATP-binding</keyword>
<evidence type="ECO:0000259" key="9">
    <source>
        <dbReference type="PROSITE" id="PS50035"/>
    </source>
</evidence>
<keyword evidence="6 7" id="KW-0460">Magnesium</keyword>
<comment type="function">
    <text evidence="7 8">Catalyzes the reversible transfer of the terminal phosphate of ATP to form a long-chain polyphosphate (polyP).</text>
</comment>
<keyword evidence="11" id="KW-1185">Reference proteome</keyword>
<keyword evidence="4 7" id="KW-0418">Kinase</keyword>
<dbReference type="PANTHER" id="PTHR30218">
    <property type="entry name" value="POLYPHOSPHATE KINASE"/>
    <property type="match status" value="1"/>
</dbReference>
<evidence type="ECO:0000256" key="8">
    <source>
        <dbReference type="RuleBase" id="RU003800"/>
    </source>
</evidence>
<dbReference type="EMBL" id="QKTW01000014">
    <property type="protein sequence ID" value="PZF73236.1"/>
    <property type="molecule type" value="Genomic_DNA"/>
</dbReference>
<feature type="active site" description="Phosphohistidine intermediate" evidence="7">
    <location>
        <position position="442"/>
    </location>
</feature>
<dbReference type="NCBIfam" id="TIGR03705">
    <property type="entry name" value="poly_P_kin"/>
    <property type="match status" value="1"/>
</dbReference>
<evidence type="ECO:0000313" key="10">
    <source>
        <dbReference type="EMBL" id="PZF73236.1"/>
    </source>
</evidence>